<evidence type="ECO:0000259" key="9">
    <source>
        <dbReference type="PROSITE" id="PS50262"/>
    </source>
</evidence>
<dbReference type="InterPro" id="IPR000276">
    <property type="entry name" value="GPCR_Rhodpsn"/>
</dbReference>
<dbReference type="AlphaFoldDB" id="A0AAV4B198"/>
<evidence type="ECO:0000256" key="3">
    <source>
        <dbReference type="ARBA" id="ARBA00022989"/>
    </source>
</evidence>
<gene>
    <name evidence="10" type="ORF">PoB_003952200</name>
</gene>
<evidence type="ECO:0000256" key="6">
    <source>
        <dbReference type="ARBA" id="ARBA00023170"/>
    </source>
</evidence>
<accession>A0AAV4B198</accession>
<feature type="transmembrane region" description="Helical" evidence="8">
    <location>
        <begin position="118"/>
        <end position="138"/>
    </location>
</feature>
<evidence type="ECO:0000256" key="2">
    <source>
        <dbReference type="ARBA" id="ARBA00022692"/>
    </source>
</evidence>
<evidence type="ECO:0000313" key="11">
    <source>
        <dbReference type="Proteomes" id="UP000735302"/>
    </source>
</evidence>
<dbReference type="PANTHER" id="PTHR24243:SF233">
    <property type="entry name" value="THYROTROPIN-RELEASING HORMONE RECEPTOR"/>
    <property type="match status" value="1"/>
</dbReference>
<dbReference type="Pfam" id="PF00001">
    <property type="entry name" value="7tm_1"/>
    <property type="match status" value="1"/>
</dbReference>
<evidence type="ECO:0000256" key="4">
    <source>
        <dbReference type="ARBA" id="ARBA00023040"/>
    </source>
</evidence>
<keyword evidence="4" id="KW-0297">G-protein coupled receptor</keyword>
<keyword evidence="7" id="KW-0807">Transducer</keyword>
<feature type="transmembrane region" description="Helical" evidence="8">
    <location>
        <begin position="308"/>
        <end position="332"/>
    </location>
</feature>
<feature type="transmembrane region" description="Helical" evidence="8">
    <location>
        <begin position="210"/>
        <end position="228"/>
    </location>
</feature>
<feature type="transmembrane region" description="Helical" evidence="8">
    <location>
        <begin position="150"/>
        <end position="175"/>
    </location>
</feature>
<comment type="subcellular location">
    <subcellularLocation>
        <location evidence="1">Membrane</location>
        <topology evidence="1">Multi-pass membrane protein</topology>
    </subcellularLocation>
</comment>
<dbReference type="EMBL" id="BLXT01004479">
    <property type="protein sequence ID" value="GFO13017.1"/>
    <property type="molecule type" value="Genomic_DNA"/>
</dbReference>
<feature type="transmembrane region" description="Helical" evidence="8">
    <location>
        <begin position="73"/>
        <end position="92"/>
    </location>
</feature>
<keyword evidence="2 8" id="KW-0812">Transmembrane</keyword>
<name>A0AAV4B198_9GAST</name>
<sequence>MAESGDLNVTLNTRFALPYKLEGQLLVSVLQPTWPVIIFFGLLANLVNIVIFIKTGIRDSVTTLLCSLAVSDFFYLLFACPFVATFIIFNFAPNWDWPFDMNITFYLFYWPSFAMYDFSAYVAVSTGVMRCACVAMPLRFKSVFTKSRTVTLVVVLFVFAVALRMPVITMFRLVWRINPATNTSTLRLRSSNRKSLHHINDLLNRNSLPFISFIIMIACVIILTTKLYEATRVRRSHTAQSHKEISIRHPNDLKQYDAQRMSAKDIQVVQSVVLVCSIFIMSQLPFSVYSTARLIEPEFDDTGYYQHLFNAITAISYTCSFLNASVNIFVYYRYNSKYRAAFLSVLKRKTACKQSSVNRI</sequence>
<keyword evidence="6 10" id="KW-0675">Receptor</keyword>
<proteinExistence type="predicted"/>
<dbReference type="GO" id="GO:0004930">
    <property type="term" value="F:G protein-coupled receptor activity"/>
    <property type="evidence" value="ECO:0007669"/>
    <property type="project" value="UniProtKB-KW"/>
</dbReference>
<dbReference type="Proteomes" id="UP000735302">
    <property type="component" value="Unassembled WGS sequence"/>
</dbReference>
<dbReference type="SUPFAM" id="SSF81321">
    <property type="entry name" value="Family A G protein-coupled receptor-like"/>
    <property type="match status" value="1"/>
</dbReference>
<dbReference type="PROSITE" id="PS50262">
    <property type="entry name" value="G_PROTEIN_RECEP_F1_2"/>
    <property type="match status" value="1"/>
</dbReference>
<keyword evidence="11" id="KW-1185">Reference proteome</keyword>
<organism evidence="10 11">
    <name type="scientific">Plakobranchus ocellatus</name>
    <dbReference type="NCBI Taxonomy" id="259542"/>
    <lineage>
        <taxon>Eukaryota</taxon>
        <taxon>Metazoa</taxon>
        <taxon>Spiralia</taxon>
        <taxon>Lophotrochozoa</taxon>
        <taxon>Mollusca</taxon>
        <taxon>Gastropoda</taxon>
        <taxon>Heterobranchia</taxon>
        <taxon>Euthyneura</taxon>
        <taxon>Panpulmonata</taxon>
        <taxon>Sacoglossa</taxon>
        <taxon>Placobranchoidea</taxon>
        <taxon>Plakobranchidae</taxon>
        <taxon>Plakobranchus</taxon>
    </lineage>
</organism>
<evidence type="ECO:0000313" key="10">
    <source>
        <dbReference type="EMBL" id="GFO13017.1"/>
    </source>
</evidence>
<evidence type="ECO:0000256" key="1">
    <source>
        <dbReference type="ARBA" id="ARBA00004141"/>
    </source>
</evidence>
<evidence type="ECO:0000256" key="7">
    <source>
        <dbReference type="ARBA" id="ARBA00023224"/>
    </source>
</evidence>
<dbReference type="GO" id="GO:0005886">
    <property type="term" value="C:plasma membrane"/>
    <property type="evidence" value="ECO:0007669"/>
    <property type="project" value="TreeGrafter"/>
</dbReference>
<dbReference type="PRINTS" id="PR00237">
    <property type="entry name" value="GPCRRHODOPSN"/>
</dbReference>
<dbReference type="PANTHER" id="PTHR24243">
    <property type="entry name" value="G-PROTEIN COUPLED RECEPTOR"/>
    <property type="match status" value="1"/>
</dbReference>
<protein>
    <submittedName>
        <fullName evidence="10">Chemosensory receptor a</fullName>
    </submittedName>
</protein>
<feature type="domain" description="G-protein coupled receptors family 1 profile" evidence="9">
    <location>
        <begin position="44"/>
        <end position="331"/>
    </location>
</feature>
<dbReference type="InterPro" id="IPR017452">
    <property type="entry name" value="GPCR_Rhodpsn_7TM"/>
</dbReference>
<comment type="caution">
    <text evidence="10">The sequence shown here is derived from an EMBL/GenBank/DDBJ whole genome shotgun (WGS) entry which is preliminary data.</text>
</comment>
<keyword evidence="5 8" id="KW-0472">Membrane</keyword>
<reference evidence="10 11" key="1">
    <citation type="journal article" date="2021" name="Elife">
        <title>Chloroplast acquisition without the gene transfer in kleptoplastic sea slugs, Plakobranchus ocellatus.</title>
        <authorList>
            <person name="Maeda T."/>
            <person name="Takahashi S."/>
            <person name="Yoshida T."/>
            <person name="Shimamura S."/>
            <person name="Takaki Y."/>
            <person name="Nagai Y."/>
            <person name="Toyoda A."/>
            <person name="Suzuki Y."/>
            <person name="Arimoto A."/>
            <person name="Ishii H."/>
            <person name="Satoh N."/>
            <person name="Nishiyama T."/>
            <person name="Hasebe M."/>
            <person name="Maruyama T."/>
            <person name="Minagawa J."/>
            <person name="Obokata J."/>
            <person name="Shigenobu S."/>
        </authorList>
    </citation>
    <scope>NUCLEOTIDE SEQUENCE [LARGE SCALE GENOMIC DNA]</scope>
</reference>
<dbReference type="Gene3D" id="1.20.1070.10">
    <property type="entry name" value="Rhodopsin 7-helix transmembrane proteins"/>
    <property type="match status" value="1"/>
</dbReference>
<feature type="transmembrane region" description="Helical" evidence="8">
    <location>
        <begin position="268"/>
        <end position="288"/>
    </location>
</feature>
<feature type="transmembrane region" description="Helical" evidence="8">
    <location>
        <begin position="34"/>
        <end position="53"/>
    </location>
</feature>
<keyword evidence="3 8" id="KW-1133">Transmembrane helix</keyword>
<evidence type="ECO:0000256" key="5">
    <source>
        <dbReference type="ARBA" id="ARBA00023136"/>
    </source>
</evidence>
<evidence type="ECO:0000256" key="8">
    <source>
        <dbReference type="SAM" id="Phobius"/>
    </source>
</evidence>